<dbReference type="NCBIfam" id="TIGR00254">
    <property type="entry name" value="GGDEF"/>
    <property type="match status" value="1"/>
</dbReference>
<dbReference type="InterPro" id="IPR000160">
    <property type="entry name" value="GGDEF_dom"/>
</dbReference>
<protein>
    <submittedName>
        <fullName evidence="5">Diguanylate cyclase</fullName>
    </submittedName>
</protein>
<feature type="transmembrane region" description="Helical" evidence="2">
    <location>
        <begin position="277"/>
        <end position="303"/>
    </location>
</feature>
<gene>
    <name evidence="5" type="ORF">FE633_18715</name>
</gene>
<keyword evidence="2" id="KW-1133">Transmembrane helix</keyword>
<dbReference type="SUPFAM" id="SSF55785">
    <property type="entry name" value="PYP-like sensor domain (PAS domain)"/>
    <property type="match status" value="1"/>
</dbReference>
<feature type="region of interest" description="Disordered" evidence="1">
    <location>
        <begin position="621"/>
        <end position="648"/>
    </location>
</feature>
<dbReference type="SMART" id="SM00091">
    <property type="entry name" value="PAS"/>
    <property type="match status" value="1"/>
</dbReference>
<dbReference type="EMBL" id="VBZC01000019">
    <property type="protein sequence ID" value="TLS44609.1"/>
    <property type="molecule type" value="Genomic_DNA"/>
</dbReference>
<dbReference type="PROSITE" id="PS50887">
    <property type="entry name" value="GGDEF"/>
    <property type="match status" value="1"/>
</dbReference>
<dbReference type="AlphaFoldDB" id="A0A5R9FPQ4"/>
<dbReference type="NCBIfam" id="TIGR00229">
    <property type="entry name" value="sensory_box"/>
    <property type="match status" value="1"/>
</dbReference>
<dbReference type="PROSITE" id="PS50112">
    <property type="entry name" value="PAS"/>
    <property type="match status" value="1"/>
</dbReference>
<feature type="transmembrane region" description="Helical" evidence="2">
    <location>
        <begin position="241"/>
        <end position="265"/>
    </location>
</feature>
<reference evidence="5 6" key="1">
    <citation type="submission" date="2019-05" db="EMBL/GenBank/DDBJ databases">
        <title>Streptomyces sp. NEAU-C151, a novel actinomycete isolated from soil.</title>
        <authorList>
            <person name="Han L."/>
            <person name="Jiang H."/>
        </authorList>
    </citation>
    <scope>NUCLEOTIDE SEQUENCE [LARGE SCALE GENOMIC DNA]</scope>
    <source>
        <strain evidence="5 6">NEAU-C151</strain>
    </source>
</reference>
<dbReference type="Gene3D" id="3.30.70.270">
    <property type="match status" value="1"/>
</dbReference>
<feature type="transmembrane region" description="Helical" evidence="2">
    <location>
        <begin position="215"/>
        <end position="235"/>
    </location>
</feature>
<dbReference type="Gene3D" id="3.30.450.20">
    <property type="entry name" value="PAS domain"/>
    <property type="match status" value="1"/>
</dbReference>
<dbReference type="InterPro" id="IPR029787">
    <property type="entry name" value="Nucleotide_cyclase"/>
</dbReference>
<organism evidence="5 6">
    <name type="scientific">Streptomyces montanus</name>
    <dbReference type="NCBI Taxonomy" id="2580423"/>
    <lineage>
        <taxon>Bacteria</taxon>
        <taxon>Bacillati</taxon>
        <taxon>Actinomycetota</taxon>
        <taxon>Actinomycetes</taxon>
        <taxon>Kitasatosporales</taxon>
        <taxon>Streptomycetaceae</taxon>
        <taxon>Streptomyces</taxon>
    </lineage>
</organism>
<dbReference type="Pfam" id="PF08448">
    <property type="entry name" value="PAS_4"/>
    <property type="match status" value="1"/>
</dbReference>
<dbReference type="InterPro" id="IPR013656">
    <property type="entry name" value="PAS_4"/>
</dbReference>
<evidence type="ECO:0000259" key="3">
    <source>
        <dbReference type="PROSITE" id="PS50112"/>
    </source>
</evidence>
<feature type="transmembrane region" description="Helical" evidence="2">
    <location>
        <begin position="152"/>
        <end position="170"/>
    </location>
</feature>
<evidence type="ECO:0000259" key="4">
    <source>
        <dbReference type="PROSITE" id="PS50887"/>
    </source>
</evidence>
<dbReference type="Proteomes" id="UP000305906">
    <property type="component" value="Unassembled WGS sequence"/>
</dbReference>
<dbReference type="InterPro" id="IPR052155">
    <property type="entry name" value="Biofilm_reg_signaling"/>
</dbReference>
<dbReference type="InterPro" id="IPR035965">
    <property type="entry name" value="PAS-like_dom_sf"/>
</dbReference>
<dbReference type="PANTHER" id="PTHR44757:SF2">
    <property type="entry name" value="BIOFILM ARCHITECTURE MAINTENANCE PROTEIN MBAA"/>
    <property type="match status" value="1"/>
</dbReference>
<feature type="transmembrane region" description="Helical" evidence="2">
    <location>
        <begin position="117"/>
        <end position="140"/>
    </location>
</feature>
<keyword evidence="2" id="KW-0472">Membrane</keyword>
<dbReference type="InterPro" id="IPR043128">
    <property type="entry name" value="Rev_trsase/Diguanyl_cyclase"/>
</dbReference>
<accession>A0A5R9FPQ4</accession>
<dbReference type="Pfam" id="PF00990">
    <property type="entry name" value="GGDEF"/>
    <property type="match status" value="1"/>
</dbReference>
<sequence length="648" mass="68340">MQRWVSRGGSVCCVRTGRLSAVEPCGRALRVGSAMAAALGAGLGAAVSLPPDVGVPVAHGTAALSLLARARMVSGRVRLRLLLFASALAAGGFHHLFTRQLPPSPQQSAGVFQSVVQLLAVAGIAVCLGLSVVGLVVAAADSGTFLTSFRRVLDGWMITGSLLTLGWVLLLHRAGQGDDVSASLLGSARVVTDVCVLGLLVALRYGQKPAEREAVTLSAVALVILTLSDTLRILLPDPGTWYGIPLAAAGSMIGLFLVATTPWLPGGASVMRVDQRVMPVGGVVAAFVPVLVCALSLAAHTLAGGRIDVVMVVLAGSVLLGLGARQAVAHADHLRITRETAAREDLYRTMVDGSCDVITIAGPDSRVRYVSPAAYPMFGYRPEELVGARLPLYCHPEDLAPLMQAIEALLRDARSGTRGPVRSVSCRVRAADGRWRHVESTISRHTQGMIFSSRDVTERVRRQEQLEHLAFHDTLTGLPHRGLFADRVAHALRKRSAGTHPPAVLFVDLDGFKAVNDTLGHAAGDALLVQVARRLQASMRAGDTIARLGGDEFAALLEGEAGTRPPSAWEVAERILSALTKPYRIGGTDAVVSASIGVAVATPGITPEEILHHADQAMYEAKSAGKSRIHMHHSPTSDRTEPRSCTPL</sequence>
<feature type="transmembrane region" description="Helical" evidence="2">
    <location>
        <begin position="79"/>
        <end position="97"/>
    </location>
</feature>
<keyword evidence="2" id="KW-0812">Transmembrane</keyword>
<evidence type="ECO:0000256" key="1">
    <source>
        <dbReference type="SAM" id="MobiDB-lite"/>
    </source>
</evidence>
<dbReference type="CDD" id="cd01949">
    <property type="entry name" value="GGDEF"/>
    <property type="match status" value="1"/>
</dbReference>
<evidence type="ECO:0000313" key="6">
    <source>
        <dbReference type="Proteomes" id="UP000305906"/>
    </source>
</evidence>
<proteinExistence type="predicted"/>
<keyword evidence="6" id="KW-1185">Reference proteome</keyword>
<comment type="caution">
    <text evidence="5">The sequence shown here is derived from an EMBL/GenBank/DDBJ whole genome shotgun (WGS) entry which is preliminary data.</text>
</comment>
<feature type="domain" description="PAS" evidence="3">
    <location>
        <begin position="343"/>
        <end position="413"/>
    </location>
</feature>
<dbReference type="SMART" id="SM00267">
    <property type="entry name" value="GGDEF"/>
    <property type="match status" value="1"/>
</dbReference>
<evidence type="ECO:0000256" key="2">
    <source>
        <dbReference type="SAM" id="Phobius"/>
    </source>
</evidence>
<dbReference type="CDD" id="cd00130">
    <property type="entry name" value="PAS"/>
    <property type="match status" value="1"/>
</dbReference>
<feature type="domain" description="GGDEF" evidence="4">
    <location>
        <begin position="500"/>
        <end position="634"/>
    </location>
</feature>
<dbReference type="SUPFAM" id="SSF55073">
    <property type="entry name" value="Nucleotide cyclase"/>
    <property type="match status" value="1"/>
</dbReference>
<dbReference type="InterPro" id="IPR000014">
    <property type="entry name" value="PAS"/>
</dbReference>
<dbReference type="PANTHER" id="PTHR44757">
    <property type="entry name" value="DIGUANYLATE CYCLASE DGCP"/>
    <property type="match status" value="1"/>
</dbReference>
<evidence type="ECO:0000313" key="5">
    <source>
        <dbReference type="EMBL" id="TLS44609.1"/>
    </source>
</evidence>
<feature type="transmembrane region" description="Helical" evidence="2">
    <location>
        <begin position="182"/>
        <end position="203"/>
    </location>
</feature>
<name>A0A5R9FPQ4_9ACTN</name>